<dbReference type="Proteomes" id="UP000324611">
    <property type="component" value="Unassembled WGS sequence"/>
</dbReference>
<dbReference type="EMBL" id="VUOC01000004">
    <property type="protein sequence ID" value="KAA2239940.1"/>
    <property type="molecule type" value="Genomic_DNA"/>
</dbReference>
<reference evidence="1 2" key="2">
    <citation type="submission" date="2019-09" db="EMBL/GenBank/DDBJ databases">
        <authorList>
            <person name="Jin C."/>
        </authorList>
    </citation>
    <scope>NUCLEOTIDE SEQUENCE [LARGE SCALE GENOMIC DNA]</scope>
    <source>
        <strain evidence="1 2">BN140078</strain>
    </source>
</reference>
<keyword evidence="2" id="KW-1185">Reference proteome</keyword>
<evidence type="ECO:0000313" key="1">
    <source>
        <dbReference type="EMBL" id="KAA2239940.1"/>
    </source>
</evidence>
<dbReference type="InterPro" id="IPR021398">
    <property type="entry name" value="DUF3037"/>
</dbReference>
<proteinExistence type="predicted"/>
<comment type="caution">
    <text evidence="1">The sequence shown here is derived from an EMBL/GenBank/DDBJ whole genome shotgun (WGS) entry which is preliminary data.</text>
</comment>
<accession>A0A5B2VMQ3</accession>
<dbReference type="RefSeq" id="WP_149841117.1">
    <property type="nucleotide sequence ID" value="NZ_VUOC01000004.1"/>
</dbReference>
<dbReference type="Pfam" id="PF11236">
    <property type="entry name" value="DUF3037"/>
    <property type="match status" value="1"/>
</dbReference>
<reference evidence="1 2" key="1">
    <citation type="submission" date="2019-09" db="EMBL/GenBank/DDBJ databases">
        <title>Chitinophaga ginsengihumi sp. nov., isolated from soil of ginseng rhizosphere.</title>
        <authorList>
            <person name="Lee J."/>
        </authorList>
    </citation>
    <scope>NUCLEOTIDE SEQUENCE [LARGE SCALE GENOMIC DNA]</scope>
    <source>
        <strain evidence="1 2">BN140078</strain>
    </source>
</reference>
<gene>
    <name evidence="1" type="ORF">F0L74_27540</name>
</gene>
<dbReference type="AlphaFoldDB" id="A0A5B2VMQ3"/>
<organism evidence="1 2">
    <name type="scientific">Chitinophaga agrisoli</name>
    <dbReference type="NCBI Taxonomy" id="2607653"/>
    <lineage>
        <taxon>Bacteria</taxon>
        <taxon>Pseudomonadati</taxon>
        <taxon>Bacteroidota</taxon>
        <taxon>Chitinophagia</taxon>
        <taxon>Chitinophagales</taxon>
        <taxon>Chitinophagaceae</taxon>
        <taxon>Chitinophaga</taxon>
    </lineage>
</organism>
<evidence type="ECO:0000313" key="2">
    <source>
        <dbReference type="Proteomes" id="UP000324611"/>
    </source>
</evidence>
<name>A0A5B2VMQ3_9BACT</name>
<protein>
    <submittedName>
        <fullName evidence="1">DUF3037 domain-containing protein</fullName>
    </submittedName>
</protein>
<sequence length="127" mass="14264">MQGKHLFEYAVIRIVPRVEREEFLNVGVILYCKDQKFLQAVYTLDEDKLRMLAPGTDLNEVKAYLCAFELICKGGKEGGPIALLEPALRFRWLTATRSTVLQTSKVHGGFSGNAADTLQRLHAQLVL</sequence>